<dbReference type="AlphaFoldDB" id="A0A543A3T5"/>
<comment type="caution">
    <text evidence="3">The sequence shown here is derived from an EMBL/GenBank/DDBJ whole genome shotgun (WGS) entry which is preliminary data.</text>
</comment>
<proteinExistence type="predicted"/>
<evidence type="ECO:0000256" key="1">
    <source>
        <dbReference type="SAM" id="MobiDB-lite"/>
    </source>
</evidence>
<name>A0A543A3T5_9ACTN</name>
<feature type="region of interest" description="Disordered" evidence="1">
    <location>
        <begin position="1"/>
        <end position="32"/>
    </location>
</feature>
<organism evidence="3 4">
    <name type="scientific">Nocardioides albertanoniae</name>
    <dbReference type="NCBI Taxonomy" id="1175486"/>
    <lineage>
        <taxon>Bacteria</taxon>
        <taxon>Bacillati</taxon>
        <taxon>Actinomycetota</taxon>
        <taxon>Actinomycetes</taxon>
        <taxon>Propionibacteriales</taxon>
        <taxon>Nocardioidaceae</taxon>
        <taxon>Nocardioides</taxon>
    </lineage>
</organism>
<sequence length="178" mass="18897">MMGDMSDMPPGHSPDPERSGKDPRRSSTAREPRVDRRRALIVALVAAVAWLVALFLPAYPVTDGDAIPGLMCAAFGALYGAWALTAWAGQLLTALVALVGVLLPHRSWVLRVLPLVVGLAAITAAATLIGMDVPLDESGNNRGEISGLGIGFYLWAASLLLVGLAPWFVRRHEEPPPS</sequence>
<feature type="transmembrane region" description="Helical" evidence="2">
    <location>
        <begin position="150"/>
        <end position="169"/>
    </location>
</feature>
<dbReference type="EMBL" id="VFOV01000001">
    <property type="protein sequence ID" value="TQL67251.1"/>
    <property type="molecule type" value="Genomic_DNA"/>
</dbReference>
<protein>
    <recommendedName>
        <fullName evidence="5">Transmembrane protein</fullName>
    </recommendedName>
</protein>
<evidence type="ECO:0008006" key="5">
    <source>
        <dbReference type="Google" id="ProtNLM"/>
    </source>
</evidence>
<keyword evidence="2" id="KW-1133">Transmembrane helix</keyword>
<evidence type="ECO:0000313" key="3">
    <source>
        <dbReference type="EMBL" id="TQL67251.1"/>
    </source>
</evidence>
<feature type="transmembrane region" description="Helical" evidence="2">
    <location>
        <begin position="79"/>
        <end position="103"/>
    </location>
</feature>
<gene>
    <name evidence="3" type="ORF">FB381_1125</name>
</gene>
<keyword evidence="2" id="KW-0472">Membrane</keyword>
<feature type="transmembrane region" description="Helical" evidence="2">
    <location>
        <begin position="110"/>
        <end position="130"/>
    </location>
</feature>
<feature type="compositionally biased region" description="Basic and acidic residues" evidence="1">
    <location>
        <begin position="14"/>
        <end position="32"/>
    </location>
</feature>
<evidence type="ECO:0000313" key="4">
    <source>
        <dbReference type="Proteomes" id="UP000320209"/>
    </source>
</evidence>
<keyword evidence="2" id="KW-0812">Transmembrane</keyword>
<dbReference type="Proteomes" id="UP000320209">
    <property type="component" value="Unassembled WGS sequence"/>
</dbReference>
<keyword evidence="4" id="KW-1185">Reference proteome</keyword>
<reference evidence="3 4" key="1">
    <citation type="submission" date="2019-06" db="EMBL/GenBank/DDBJ databases">
        <title>Sequencing the genomes of 1000 actinobacteria strains.</title>
        <authorList>
            <person name="Klenk H.-P."/>
        </authorList>
    </citation>
    <scope>NUCLEOTIDE SEQUENCE [LARGE SCALE GENOMIC DNA]</scope>
    <source>
        <strain evidence="3 4">DSM 25218</strain>
    </source>
</reference>
<accession>A0A543A3T5</accession>
<evidence type="ECO:0000256" key="2">
    <source>
        <dbReference type="SAM" id="Phobius"/>
    </source>
</evidence>
<feature type="transmembrane region" description="Helical" evidence="2">
    <location>
        <begin position="39"/>
        <end position="59"/>
    </location>
</feature>